<dbReference type="Proteomes" id="UP000233524">
    <property type="component" value="Unassembled WGS sequence"/>
</dbReference>
<sequence>MAPAIATFKLRASQPENPLRSQVPLTIFAPHRILDPTVMSLSVHDFPQLWEKPTFESLLACLESLEIKPLIWNHTRRQTDIIAELENNFSHRRDVAIYLSAIVKSSLGWISNDHDRETLWELASRRISERSGRQAMGEITRRWPFAVDTRQQFELIIKEPALTGDSIGFKTWGSSYLLALQLETLASTYLFRLFDESLGEPKPRVLELGSGTGLLGLAAAATWRTHVLMSDLPNIVPNLAANAEANAKTLEGLGGSVEVGALTWGGEEDEIDQSLFGLPNQFKIILVADPLYDDAHPELLHGAIINQLAFGGEARAIVMVPKRDEATIGLLGKFKELMTAQGEAALDCLEQGELGGEDDWEANDDEEIKCWWGIFARRQI</sequence>
<evidence type="ECO:0000313" key="1">
    <source>
        <dbReference type="EMBL" id="PKS08238.1"/>
    </source>
</evidence>
<name>A0A2N3N727_9PEZI</name>
<dbReference type="FunCoup" id="A0A2N3N727">
    <property type="interactions" value="106"/>
</dbReference>
<protein>
    <recommendedName>
        <fullName evidence="3">FAM86 N-terminal domain-containing protein</fullName>
    </recommendedName>
</protein>
<dbReference type="GO" id="GO:0005829">
    <property type="term" value="C:cytosol"/>
    <property type="evidence" value="ECO:0007669"/>
    <property type="project" value="TreeGrafter"/>
</dbReference>
<dbReference type="InterPro" id="IPR019410">
    <property type="entry name" value="Methyltransf_16"/>
</dbReference>
<dbReference type="SUPFAM" id="SSF53335">
    <property type="entry name" value="S-adenosyl-L-methionine-dependent methyltransferases"/>
    <property type="match status" value="1"/>
</dbReference>
<dbReference type="InParanoid" id="A0A2N3N727"/>
<dbReference type="STRING" id="41688.A0A2N3N727"/>
<dbReference type="PANTHER" id="PTHR14614">
    <property type="entry name" value="HEPATOCELLULAR CARCINOMA-ASSOCIATED ANTIGEN"/>
    <property type="match status" value="1"/>
</dbReference>
<evidence type="ECO:0008006" key="3">
    <source>
        <dbReference type="Google" id="ProtNLM"/>
    </source>
</evidence>
<organism evidence="1 2">
    <name type="scientific">Lomentospora prolificans</name>
    <dbReference type="NCBI Taxonomy" id="41688"/>
    <lineage>
        <taxon>Eukaryota</taxon>
        <taxon>Fungi</taxon>
        <taxon>Dikarya</taxon>
        <taxon>Ascomycota</taxon>
        <taxon>Pezizomycotina</taxon>
        <taxon>Sordariomycetes</taxon>
        <taxon>Hypocreomycetidae</taxon>
        <taxon>Microascales</taxon>
        <taxon>Microascaceae</taxon>
        <taxon>Lomentospora</taxon>
    </lineage>
</organism>
<keyword evidence="2" id="KW-1185">Reference proteome</keyword>
<dbReference type="InterPro" id="IPR029063">
    <property type="entry name" value="SAM-dependent_MTases_sf"/>
</dbReference>
<reference evidence="1 2" key="1">
    <citation type="journal article" date="2017" name="G3 (Bethesda)">
        <title>First Draft Genome Sequence of the Pathogenic Fungus Lomentospora prolificans (Formerly Scedosporium prolificans).</title>
        <authorList>
            <person name="Luo R."/>
            <person name="Zimin A."/>
            <person name="Workman R."/>
            <person name="Fan Y."/>
            <person name="Pertea G."/>
            <person name="Grossman N."/>
            <person name="Wear M.P."/>
            <person name="Jia B."/>
            <person name="Miller H."/>
            <person name="Casadevall A."/>
            <person name="Timp W."/>
            <person name="Zhang S.X."/>
            <person name="Salzberg S.L."/>
        </authorList>
    </citation>
    <scope>NUCLEOTIDE SEQUENCE [LARGE SCALE GENOMIC DNA]</scope>
    <source>
        <strain evidence="1 2">JHH-5317</strain>
    </source>
</reference>
<dbReference type="Pfam" id="PF10294">
    <property type="entry name" value="Methyltransf_16"/>
    <property type="match status" value="1"/>
</dbReference>
<dbReference type="EMBL" id="NLAX01000697">
    <property type="protein sequence ID" value="PKS08238.1"/>
    <property type="molecule type" value="Genomic_DNA"/>
</dbReference>
<dbReference type="Gene3D" id="3.40.50.150">
    <property type="entry name" value="Vaccinia Virus protein VP39"/>
    <property type="match status" value="1"/>
</dbReference>
<comment type="caution">
    <text evidence="1">The sequence shown here is derived from an EMBL/GenBank/DDBJ whole genome shotgun (WGS) entry which is preliminary data.</text>
</comment>
<evidence type="ECO:0000313" key="2">
    <source>
        <dbReference type="Proteomes" id="UP000233524"/>
    </source>
</evidence>
<dbReference type="PANTHER" id="PTHR14614:SF156">
    <property type="entry name" value="PROTEIN-LYSINE N-METHYLTRANSFERASE EFM2"/>
    <property type="match status" value="1"/>
</dbReference>
<gene>
    <name evidence="1" type="ORF">jhhlp_005180</name>
</gene>
<dbReference type="VEuPathDB" id="FungiDB:jhhlp_005180"/>
<dbReference type="OrthoDB" id="433955at2759"/>
<accession>A0A2N3N727</accession>
<dbReference type="GO" id="GO:0008757">
    <property type="term" value="F:S-adenosylmethionine-dependent methyltransferase activity"/>
    <property type="evidence" value="ECO:0007669"/>
    <property type="project" value="UniProtKB-ARBA"/>
</dbReference>
<proteinExistence type="predicted"/>
<dbReference type="AlphaFoldDB" id="A0A2N3N727"/>